<dbReference type="InterPro" id="IPR027417">
    <property type="entry name" value="P-loop_NTPase"/>
</dbReference>
<reference evidence="2" key="2">
    <citation type="submission" date="2020-07" db="EMBL/GenBank/DDBJ databases">
        <authorList>
            <consortium name="NCBI Pathogen Detection Project"/>
        </authorList>
    </citation>
    <scope>NUCLEOTIDE SEQUENCE</scope>
    <source>
        <strain evidence="2">C8</strain>
    </source>
</reference>
<keyword evidence="2" id="KW-0347">Helicase</keyword>
<organism evidence="2">
    <name type="scientific">Clostridium perfringens</name>
    <dbReference type="NCBI Taxonomy" id="1502"/>
    <lineage>
        <taxon>Bacteria</taxon>
        <taxon>Bacillati</taxon>
        <taxon>Bacillota</taxon>
        <taxon>Clostridia</taxon>
        <taxon>Eubacteriales</taxon>
        <taxon>Clostridiaceae</taxon>
        <taxon>Clostridium</taxon>
    </lineage>
</organism>
<dbReference type="InterPro" id="IPR006935">
    <property type="entry name" value="Helicase/UvrB_N"/>
</dbReference>
<dbReference type="AlphaFoldDB" id="A0A8H9QWM8"/>
<dbReference type="EMBL" id="DACTCB010000004">
    <property type="protein sequence ID" value="HAT4307409.1"/>
    <property type="molecule type" value="Genomic_DNA"/>
</dbReference>
<feature type="domain" description="Helicase/UvrB N-terminal" evidence="1">
    <location>
        <begin position="4"/>
        <end position="172"/>
    </location>
</feature>
<comment type="caution">
    <text evidence="2">The sequence shown here is derived from an EMBL/GenBank/DDBJ whole genome shotgun (WGS) entry which is preliminary data.</text>
</comment>
<dbReference type="GO" id="GO:0004386">
    <property type="term" value="F:helicase activity"/>
    <property type="evidence" value="ECO:0007669"/>
    <property type="project" value="UniProtKB-KW"/>
</dbReference>
<dbReference type="Proteomes" id="UP000859547">
    <property type="component" value="Unassembled WGS sequence"/>
</dbReference>
<keyword evidence="2" id="KW-0547">Nucleotide-binding</keyword>
<reference evidence="2" key="1">
    <citation type="journal article" date="2018" name="Genome Biol.">
        <title>SKESA: strategic k-mer extension for scrupulous assemblies.</title>
        <authorList>
            <person name="Souvorov A."/>
            <person name="Agarwala R."/>
            <person name="Lipman D.J."/>
        </authorList>
    </citation>
    <scope>NUCLEOTIDE SEQUENCE</scope>
    <source>
        <strain evidence="2">C8</strain>
    </source>
</reference>
<name>A0A8H9QWM8_CLOPF</name>
<sequence length="737" mass="85759">MIILKKFQKKAIEELKKAILDTKQNIIFESGTGSGKTIILTNFINDYMKENSGVVSIWFSPGKGNLEEQSKNKMDKYVEGSNTKNLQEVINHGFAEGDTVFINWELVNKKGNKALAESEKRNLEDAINIAHKSGLNFIVVIDEEHLNKTIKSYDVVDMFKPEKIIRASATPKKSKDAIHIKINEREVIEEGLIKKLLVINEDIDKESSIEIKNQVDYLLQLALKKQEELSDEYIKIGSKVNPLIVVQMPNKSDDLLNDIERFLNKENINYLNGKLAIWLSNRKENLDNIEGIESKVKVVIIKQAVATGWDCPRAQILVKLRDGMSETFEIQTIGRIRRMPEARHYDNSKLDNCYLYTLDEKFTEGVREHLGDNALDGTRLFLKKQFREFSLKKEKISVLDYEISPQGLLNSFLKFLNLEYGVINKKFNKNIENLKKYGYKFDSKIEYLVVTGTLDEIHKKNMDNLRKANISINVNTNEHGRILHQTINNIASSINISYDSMAIIFRRLFRKNIVSKFKVLDLDTSMFYAFIINNREILKKDLLKTISDEKYNGIQMAFNNQNLEEDFFIPKECIFTYNKEIKSVDVYDKNVYDGYLSSAEPRSQGEKVFESFCQENSNVKWFYKNGDKGNEYFSIVYRDNSTKKHHFYPDYILNFFGETWIIEVKGGMSHDGKSEDIDIYSDKKMNALIKYGKKHDIKCGFVRFNKADMKLYISCDKYEEDMNNDCWIRLDKYIKNR</sequence>
<gene>
    <name evidence="2" type="ORF">I9080_001193</name>
</gene>
<dbReference type="GO" id="GO:0005524">
    <property type="term" value="F:ATP binding"/>
    <property type="evidence" value="ECO:0007669"/>
    <property type="project" value="InterPro"/>
</dbReference>
<evidence type="ECO:0000259" key="1">
    <source>
        <dbReference type="Pfam" id="PF04851"/>
    </source>
</evidence>
<protein>
    <submittedName>
        <fullName evidence="2">DEAD/DEAH box helicase family protein</fullName>
    </submittedName>
</protein>
<dbReference type="RefSeq" id="WP_224380741.1">
    <property type="nucleotide sequence ID" value="NZ_CP075968.1"/>
</dbReference>
<dbReference type="Gene3D" id="3.40.50.300">
    <property type="entry name" value="P-loop containing nucleotide triphosphate hydrolases"/>
    <property type="match status" value="2"/>
</dbReference>
<accession>A0A8H9QWM8</accession>
<keyword evidence="2" id="KW-0067">ATP-binding</keyword>
<keyword evidence="2" id="KW-0378">Hydrolase</keyword>
<proteinExistence type="predicted"/>
<dbReference type="SUPFAM" id="SSF52540">
    <property type="entry name" value="P-loop containing nucleoside triphosphate hydrolases"/>
    <property type="match status" value="2"/>
</dbReference>
<dbReference type="Pfam" id="PF04851">
    <property type="entry name" value="ResIII"/>
    <property type="match status" value="1"/>
</dbReference>
<dbReference type="GO" id="GO:0003677">
    <property type="term" value="F:DNA binding"/>
    <property type="evidence" value="ECO:0007669"/>
    <property type="project" value="InterPro"/>
</dbReference>
<evidence type="ECO:0000313" key="2">
    <source>
        <dbReference type="EMBL" id="HAT4307409.1"/>
    </source>
</evidence>
<dbReference type="GO" id="GO:0016787">
    <property type="term" value="F:hydrolase activity"/>
    <property type="evidence" value="ECO:0007669"/>
    <property type="project" value="InterPro"/>
</dbReference>